<dbReference type="OrthoDB" id="9779408at2"/>
<dbReference type="GO" id="GO:0004034">
    <property type="term" value="F:aldose 1-epimerase activity"/>
    <property type="evidence" value="ECO:0007669"/>
    <property type="project" value="UniProtKB-EC"/>
</dbReference>
<name>A0A2G8TCQ6_9BURK</name>
<evidence type="ECO:0000256" key="7">
    <source>
        <dbReference type="PIRSR" id="PIRSR005096-2"/>
    </source>
</evidence>
<evidence type="ECO:0000256" key="6">
    <source>
        <dbReference type="PIRSR" id="PIRSR005096-1"/>
    </source>
</evidence>
<keyword evidence="10" id="KW-1185">Reference proteome</keyword>
<dbReference type="InterPro" id="IPR015443">
    <property type="entry name" value="Aldose_1-epimerase"/>
</dbReference>
<comment type="catalytic activity">
    <reaction evidence="5">
        <text>alpha-D-glucose = beta-D-glucose</text>
        <dbReference type="Rhea" id="RHEA:10264"/>
        <dbReference type="ChEBI" id="CHEBI:15903"/>
        <dbReference type="ChEBI" id="CHEBI:17925"/>
        <dbReference type="EC" id="5.1.3.3"/>
    </reaction>
</comment>
<dbReference type="InterPro" id="IPR047215">
    <property type="entry name" value="Galactose_mutarotase-like"/>
</dbReference>
<gene>
    <name evidence="9" type="ORF">CR105_17290</name>
</gene>
<dbReference type="UniPathway" id="UPA00242"/>
<dbReference type="Proteomes" id="UP000230390">
    <property type="component" value="Unassembled WGS sequence"/>
</dbReference>
<feature type="binding site" evidence="8">
    <location>
        <begin position="178"/>
        <end position="180"/>
    </location>
    <ligand>
        <name>beta-D-galactose</name>
        <dbReference type="ChEBI" id="CHEBI:27667"/>
    </ligand>
</feature>
<dbReference type="InterPro" id="IPR008183">
    <property type="entry name" value="Aldose_1/G6P_1-epimerase"/>
</dbReference>
<keyword evidence="3 5" id="KW-0413">Isomerase</keyword>
<dbReference type="RefSeq" id="WP_099790416.1">
    <property type="nucleotide sequence ID" value="NZ_JBHLYV010000019.1"/>
</dbReference>
<feature type="active site" description="Proton acceptor" evidence="6">
    <location>
        <position position="308"/>
    </location>
</feature>
<dbReference type="GO" id="GO:0030246">
    <property type="term" value="F:carbohydrate binding"/>
    <property type="evidence" value="ECO:0007669"/>
    <property type="project" value="InterPro"/>
</dbReference>
<dbReference type="Pfam" id="PF01263">
    <property type="entry name" value="Aldose_epim"/>
    <property type="match status" value="1"/>
</dbReference>
<protein>
    <recommendedName>
        <fullName evidence="5">Aldose 1-epimerase</fullName>
        <ecNumber evidence="5">5.1.3.3</ecNumber>
    </recommendedName>
</protein>
<dbReference type="PIRSF" id="PIRSF005096">
    <property type="entry name" value="GALM"/>
    <property type="match status" value="1"/>
</dbReference>
<dbReference type="GO" id="GO:0033499">
    <property type="term" value="P:galactose catabolic process via UDP-galactose, Leloir pathway"/>
    <property type="evidence" value="ECO:0007669"/>
    <property type="project" value="TreeGrafter"/>
</dbReference>
<evidence type="ECO:0000313" key="10">
    <source>
        <dbReference type="Proteomes" id="UP000230390"/>
    </source>
</evidence>
<evidence type="ECO:0000256" key="4">
    <source>
        <dbReference type="ARBA" id="ARBA00023277"/>
    </source>
</evidence>
<accession>A0A2G8TCQ6</accession>
<reference evidence="9 10" key="1">
    <citation type="submission" date="2017-10" db="EMBL/GenBank/DDBJ databases">
        <title>Massilia psychrophilum sp. nov., a novel purple-pigmented bacterium isolated from Tianshan glacier, Xinjiang Municipality, China.</title>
        <authorList>
            <person name="Wang H."/>
        </authorList>
    </citation>
    <scope>NUCLEOTIDE SEQUENCE [LARGE SCALE GENOMIC DNA]</scope>
    <source>
        <strain evidence="9 10">JCM 30074</strain>
    </source>
</reference>
<dbReference type="InterPro" id="IPR011013">
    <property type="entry name" value="Gal_mutarotase_sf_dom"/>
</dbReference>
<organism evidence="9 10">
    <name type="scientific">Massilia eurypsychrophila</name>
    <dbReference type="NCBI Taxonomy" id="1485217"/>
    <lineage>
        <taxon>Bacteria</taxon>
        <taxon>Pseudomonadati</taxon>
        <taxon>Pseudomonadota</taxon>
        <taxon>Betaproteobacteria</taxon>
        <taxon>Burkholderiales</taxon>
        <taxon>Oxalobacteraceae</taxon>
        <taxon>Telluria group</taxon>
        <taxon>Massilia</taxon>
    </lineage>
</organism>
<evidence type="ECO:0000256" key="1">
    <source>
        <dbReference type="ARBA" id="ARBA00005028"/>
    </source>
</evidence>
<feature type="binding site" evidence="7">
    <location>
        <position position="248"/>
    </location>
    <ligand>
        <name>beta-D-galactose</name>
        <dbReference type="ChEBI" id="CHEBI:27667"/>
    </ligand>
</feature>
<dbReference type="EC" id="5.1.3.3" evidence="5"/>
<dbReference type="PANTHER" id="PTHR10091:SF0">
    <property type="entry name" value="GALACTOSE MUTAROTASE"/>
    <property type="match status" value="1"/>
</dbReference>
<evidence type="ECO:0000256" key="8">
    <source>
        <dbReference type="PIRSR" id="PIRSR005096-3"/>
    </source>
</evidence>
<dbReference type="NCBIfam" id="NF008277">
    <property type="entry name" value="PRK11055.1"/>
    <property type="match status" value="1"/>
</dbReference>
<proteinExistence type="inferred from homology"/>
<dbReference type="CDD" id="cd09019">
    <property type="entry name" value="galactose_mutarotase_like"/>
    <property type="match status" value="1"/>
</dbReference>
<dbReference type="GO" id="GO:0006006">
    <property type="term" value="P:glucose metabolic process"/>
    <property type="evidence" value="ECO:0007669"/>
    <property type="project" value="TreeGrafter"/>
</dbReference>
<dbReference type="AlphaFoldDB" id="A0A2G8TCQ6"/>
<comment type="pathway">
    <text evidence="1 5">Carbohydrate metabolism; hexose metabolism.</text>
</comment>
<dbReference type="SUPFAM" id="SSF74650">
    <property type="entry name" value="Galactose mutarotase-like"/>
    <property type="match status" value="1"/>
</dbReference>
<evidence type="ECO:0000256" key="2">
    <source>
        <dbReference type="ARBA" id="ARBA00006206"/>
    </source>
</evidence>
<evidence type="ECO:0000256" key="3">
    <source>
        <dbReference type="ARBA" id="ARBA00023235"/>
    </source>
</evidence>
<comment type="caution">
    <text evidence="9">The sequence shown here is derived from an EMBL/GenBank/DDBJ whole genome shotgun (WGS) entry which is preliminary data.</text>
</comment>
<dbReference type="Gene3D" id="2.70.98.10">
    <property type="match status" value="1"/>
</dbReference>
<comment type="similarity">
    <text evidence="2 5">Belongs to the aldose epimerase family.</text>
</comment>
<feature type="active site" description="Proton donor" evidence="6">
    <location>
        <position position="178"/>
    </location>
</feature>
<dbReference type="PANTHER" id="PTHR10091">
    <property type="entry name" value="ALDOSE-1-EPIMERASE"/>
    <property type="match status" value="1"/>
</dbReference>
<evidence type="ECO:0000313" key="9">
    <source>
        <dbReference type="EMBL" id="PIL43783.1"/>
    </source>
</evidence>
<dbReference type="EMBL" id="PDOC01000011">
    <property type="protein sequence ID" value="PIL43783.1"/>
    <property type="molecule type" value="Genomic_DNA"/>
</dbReference>
<sequence length="343" mass="37546">MTLPFRQTPFGRLADGSPVSLFTLTNADGMVARVTDFGGIITELHARDRNGMLADVVLGFDHLAPYQRKHPYFGALIGRYANRIADGRFSLDGVGYQLEVNNGPNHLHGGRAGLHNVKWNADIDGAVLTLRRRCAAGEQGYPGTLDVTASYQLTNDNELIMRLNATTDQATPINLTQHSYFNLAGTGDILGHELTLNADAFTPVNEVLIPTGQVRPVTGTAFDFRTPRTVGERIGDADPQLRYAGGYDHNFVLNGSGPAARLHDRASGRVLELWTAEPGVQFYSGNFLDGSLSGKGRQYTIHSGLCLEPQHFPDSPNQPAFPNTILRPGEQYATESRYRFFTD</sequence>
<keyword evidence="4 5" id="KW-0119">Carbohydrate metabolism</keyword>
<feature type="binding site" evidence="8">
    <location>
        <begin position="82"/>
        <end position="83"/>
    </location>
    <ligand>
        <name>beta-D-galactose</name>
        <dbReference type="ChEBI" id="CHEBI:27667"/>
    </ligand>
</feature>
<dbReference type="InterPro" id="IPR014718">
    <property type="entry name" value="GH-type_carb-bd"/>
</dbReference>
<evidence type="ECO:0000256" key="5">
    <source>
        <dbReference type="PIRNR" id="PIRNR005096"/>
    </source>
</evidence>